<proteinExistence type="predicted"/>
<reference evidence="2" key="1">
    <citation type="submission" date="2014-09" db="EMBL/GenBank/DDBJ databases">
        <authorList>
            <person name="Mudge J."/>
            <person name="Ramaraj T."/>
            <person name="Lindquist I.E."/>
            <person name="Bharti A.K."/>
            <person name="Sundararajan A."/>
            <person name="Cameron C.T."/>
            <person name="Woodward J.E."/>
            <person name="May G.D."/>
            <person name="Brubaker C."/>
            <person name="Broadhvest J."/>
            <person name="Wilkins T.A."/>
        </authorList>
    </citation>
    <scope>NUCLEOTIDE SEQUENCE</scope>
    <source>
        <strain evidence="2">cv. AKA8401</strain>
    </source>
</reference>
<gene>
    <name evidence="1" type="ORF">F383_21882</name>
</gene>
<evidence type="ECO:0000313" key="2">
    <source>
        <dbReference type="Proteomes" id="UP000032142"/>
    </source>
</evidence>
<dbReference type="EMBL" id="KN406940">
    <property type="protein sequence ID" value="KHG16798.1"/>
    <property type="molecule type" value="Genomic_DNA"/>
</dbReference>
<organism evidence="1 2">
    <name type="scientific">Gossypium arboreum</name>
    <name type="common">Tree cotton</name>
    <name type="synonym">Gossypium nanking</name>
    <dbReference type="NCBI Taxonomy" id="29729"/>
    <lineage>
        <taxon>Eukaryota</taxon>
        <taxon>Viridiplantae</taxon>
        <taxon>Streptophyta</taxon>
        <taxon>Embryophyta</taxon>
        <taxon>Tracheophyta</taxon>
        <taxon>Spermatophyta</taxon>
        <taxon>Magnoliopsida</taxon>
        <taxon>eudicotyledons</taxon>
        <taxon>Gunneridae</taxon>
        <taxon>Pentapetalae</taxon>
        <taxon>rosids</taxon>
        <taxon>malvids</taxon>
        <taxon>Malvales</taxon>
        <taxon>Malvaceae</taxon>
        <taxon>Malvoideae</taxon>
        <taxon>Gossypium</taxon>
    </lineage>
</organism>
<keyword evidence="2" id="KW-1185">Reference proteome</keyword>
<dbReference type="Proteomes" id="UP000032142">
    <property type="component" value="Unassembled WGS sequence"/>
</dbReference>
<sequence length="29" mass="3508">MFISLATMFTNSFRPNYDVRKPRMNLRNS</sequence>
<name>A0A0B0NQM1_GOSAR</name>
<accession>A0A0B0NQM1</accession>
<evidence type="ECO:0000313" key="1">
    <source>
        <dbReference type="EMBL" id="KHG16798.1"/>
    </source>
</evidence>
<protein>
    <submittedName>
        <fullName evidence="1">Uncharacterized protein</fullName>
    </submittedName>
</protein>
<dbReference type="AlphaFoldDB" id="A0A0B0NQM1"/>